<sequence>MGEEEDDRPSKPSTSISPTQGYHGPVNPYYPTIMMTPNTNSNPYLYHWSSQHPSMPPIGQTMPYPPLSNPEELRRFQEIGQHPYMPHVGTIMPYHLLSNPKELRRFQETG</sequence>
<feature type="region of interest" description="Disordered" evidence="1">
    <location>
        <begin position="1"/>
        <end position="27"/>
    </location>
</feature>
<evidence type="ECO:0000313" key="2">
    <source>
        <dbReference type="EMBL" id="KAG6701354.1"/>
    </source>
</evidence>
<proteinExistence type="predicted"/>
<accession>A0A922EDR5</accession>
<dbReference type="EMBL" id="CM031832">
    <property type="protein sequence ID" value="KAG6701354.1"/>
    <property type="molecule type" value="Genomic_DNA"/>
</dbReference>
<evidence type="ECO:0000256" key="1">
    <source>
        <dbReference type="SAM" id="MobiDB-lite"/>
    </source>
</evidence>
<comment type="caution">
    <text evidence="2">The sequence shown here is derived from an EMBL/GenBank/DDBJ whole genome shotgun (WGS) entry which is preliminary data.</text>
</comment>
<evidence type="ECO:0000313" key="3">
    <source>
        <dbReference type="Proteomes" id="UP000811246"/>
    </source>
</evidence>
<gene>
    <name evidence="2" type="ORF">I3842_08G161500</name>
</gene>
<dbReference type="AlphaFoldDB" id="A0A922EDR5"/>
<reference evidence="2" key="1">
    <citation type="submission" date="2021-01" db="EMBL/GenBank/DDBJ databases">
        <authorList>
            <person name="Lovell J.T."/>
            <person name="Bentley N."/>
            <person name="Bhattarai G."/>
            <person name="Jenkins J.W."/>
            <person name="Sreedasyam A."/>
            <person name="Alarcon Y."/>
            <person name="Bock C."/>
            <person name="Boston L."/>
            <person name="Carlson J."/>
            <person name="Cervantes K."/>
            <person name="Clermont K."/>
            <person name="Krom N."/>
            <person name="Kubenka K."/>
            <person name="Mamidi S."/>
            <person name="Mattison C."/>
            <person name="Monteros M."/>
            <person name="Pisani C."/>
            <person name="Plott C."/>
            <person name="Rajasekar S."/>
            <person name="Rhein H.S."/>
            <person name="Rohla C."/>
            <person name="Song M."/>
            <person name="Hilaire R.S."/>
            <person name="Shu S."/>
            <person name="Wells L."/>
            <person name="Wang X."/>
            <person name="Webber J."/>
            <person name="Heerema R.J."/>
            <person name="Klein P."/>
            <person name="Conner P."/>
            <person name="Grauke L."/>
            <person name="Grimwood J."/>
            <person name="Schmutz J."/>
            <person name="Randall J.J."/>
        </authorList>
    </citation>
    <scope>NUCLEOTIDE SEQUENCE</scope>
    <source>
        <tissue evidence="2">Leaf</tissue>
    </source>
</reference>
<organism evidence="2 3">
    <name type="scientific">Carya illinoinensis</name>
    <name type="common">Pecan</name>
    <dbReference type="NCBI Taxonomy" id="32201"/>
    <lineage>
        <taxon>Eukaryota</taxon>
        <taxon>Viridiplantae</taxon>
        <taxon>Streptophyta</taxon>
        <taxon>Embryophyta</taxon>
        <taxon>Tracheophyta</taxon>
        <taxon>Spermatophyta</taxon>
        <taxon>Magnoliopsida</taxon>
        <taxon>eudicotyledons</taxon>
        <taxon>Gunneridae</taxon>
        <taxon>Pentapetalae</taxon>
        <taxon>rosids</taxon>
        <taxon>fabids</taxon>
        <taxon>Fagales</taxon>
        <taxon>Juglandaceae</taxon>
        <taxon>Carya</taxon>
    </lineage>
</organism>
<feature type="compositionally biased region" description="Polar residues" evidence="1">
    <location>
        <begin position="11"/>
        <end position="20"/>
    </location>
</feature>
<dbReference type="Proteomes" id="UP000811246">
    <property type="component" value="Chromosome 8"/>
</dbReference>
<protein>
    <submittedName>
        <fullName evidence="2">Uncharacterized protein</fullName>
    </submittedName>
</protein>
<name>A0A922EDR5_CARIL</name>